<evidence type="ECO:0008006" key="5">
    <source>
        <dbReference type="Google" id="ProtNLM"/>
    </source>
</evidence>
<dbReference type="InterPro" id="IPR038944">
    <property type="entry name" value="OEP7-like"/>
</dbReference>
<dbReference type="Proteomes" id="UP000288805">
    <property type="component" value="Unassembled WGS sequence"/>
</dbReference>
<sequence>MGGLTSAVIAIAGVVLGWITIEIACKPCLEQGRQAIDRSLNPDYDPDDDQNVDIRAPLNPSSSLPQDSDPNAHTASSAPKVITIS</sequence>
<dbReference type="EMBL" id="QGNW01001618">
    <property type="protein sequence ID" value="RVW34962.1"/>
    <property type="molecule type" value="Genomic_DNA"/>
</dbReference>
<protein>
    <recommendedName>
        <fullName evidence="5">Outer envelope membrane protein 7</fullName>
    </recommendedName>
</protein>
<organism evidence="2 4">
    <name type="scientific">Vitis vinifera</name>
    <name type="common">Grape</name>
    <dbReference type="NCBI Taxonomy" id="29760"/>
    <lineage>
        <taxon>Eukaryota</taxon>
        <taxon>Viridiplantae</taxon>
        <taxon>Streptophyta</taxon>
        <taxon>Embryophyta</taxon>
        <taxon>Tracheophyta</taxon>
        <taxon>Spermatophyta</taxon>
        <taxon>Magnoliopsida</taxon>
        <taxon>eudicotyledons</taxon>
        <taxon>Gunneridae</taxon>
        <taxon>Pentapetalae</taxon>
        <taxon>rosids</taxon>
        <taxon>Vitales</taxon>
        <taxon>Vitaceae</taxon>
        <taxon>Viteae</taxon>
        <taxon>Vitis</taxon>
    </lineage>
</organism>
<gene>
    <name evidence="3" type="ORF">CK203_036522</name>
    <name evidence="2" type="ORF">CK203_098271</name>
</gene>
<name>A0A438DHL4_VITVI</name>
<feature type="compositionally biased region" description="Polar residues" evidence="1">
    <location>
        <begin position="59"/>
        <end position="77"/>
    </location>
</feature>
<comment type="caution">
    <text evidence="2">The sequence shown here is derived from an EMBL/GenBank/DDBJ whole genome shotgun (WGS) entry which is preliminary data.</text>
</comment>
<evidence type="ECO:0000313" key="4">
    <source>
        <dbReference type="Proteomes" id="UP000288805"/>
    </source>
</evidence>
<feature type="region of interest" description="Disordered" evidence="1">
    <location>
        <begin position="38"/>
        <end position="85"/>
    </location>
</feature>
<accession>A0A438DHL4</accession>
<evidence type="ECO:0000256" key="1">
    <source>
        <dbReference type="SAM" id="MobiDB-lite"/>
    </source>
</evidence>
<dbReference type="EMBL" id="QGNW01000159">
    <property type="protein sequence ID" value="RVW89901.1"/>
    <property type="molecule type" value="Genomic_DNA"/>
</dbReference>
<evidence type="ECO:0000313" key="2">
    <source>
        <dbReference type="EMBL" id="RVW34962.1"/>
    </source>
</evidence>
<dbReference type="AlphaFoldDB" id="A0A438DHL4"/>
<reference evidence="2 4" key="1">
    <citation type="journal article" date="2018" name="PLoS Genet.">
        <title>Population sequencing reveals clonal diversity and ancestral inbreeding in the grapevine cultivar Chardonnay.</title>
        <authorList>
            <person name="Roach M.J."/>
            <person name="Johnson D.L."/>
            <person name="Bohlmann J."/>
            <person name="van Vuuren H.J."/>
            <person name="Jones S.J."/>
            <person name="Pretorius I.S."/>
            <person name="Schmidt S.A."/>
            <person name="Borneman A.R."/>
        </authorList>
    </citation>
    <scope>NUCLEOTIDE SEQUENCE [LARGE SCALE GENOMIC DNA]</scope>
    <source>
        <strain evidence="4">cv. Chardonnay</strain>
        <strain evidence="2">I10V1</strain>
        <tissue evidence="2">Leaf</tissue>
    </source>
</reference>
<evidence type="ECO:0000313" key="3">
    <source>
        <dbReference type="EMBL" id="RVW89901.1"/>
    </source>
</evidence>
<proteinExistence type="predicted"/>
<dbReference type="PANTHER" id="PTHR33982:SF1">
    <property type="entry name" value="OUTER ENVELOPE MEMBRANE PROTEIN 7"/>
    <property type="match status" value="1"/>
</dbReference>
<dbReference type="PANTHER" id="PTHR33982">
    <property type="entry name" value="OUTER ENVELOPE MEMBRANE PROTEIN 7-RELATED"/>
    <property type="match status" value="1"/>
</dbReference>